<feature type="non-terminal residue" evidence="2">
    <location>
        <position position="401"/>
    </location>
</feature>
<dbReference type="SUPFAM" id="SSF52210">
    <property type="entry name" value="Succinyl-CoA synthetase domains"/>
    <property type="match status" value="2"/>
</dbReference>
<protein>
    <recommendedName>
        <fullName evidence="1">Succinyl-CoA synthetase-like flavodoxin domain-containing protein</fullName>
    </recommendedName>
</protein>
<dbReference type="InterPro" id="IPR016102">
    <property type="entry name" value="Succinyl-CoA_synth-like"/>
</dbReference>
<reference evidence="2" key="1">
    <citation type="submission" date="2018-05" db="EMBL/GenBank/DDBJ databases">
        <authorList>
            <person name="Lanie J.A."/>
            <person name="Ng W.-L."/>
            <person name="Kazmierczak K.M."/>
            <person name="Andrzejewski T.M."/>
            <person name="Davidsen T.M."/>
            <person name="Wayne K.J."/>
            <person name="Tettelin H."/>
            <person name="Glass J.I."/>
            <person name="Rusch D."/>
            <person name="Podicherti R."/>
            <person name="Tsui H.-C.T."/>
            <person name="Winkler M.E."/>
        </authorList>
    </citation>
    <scope>NUCLEOTIDE SEQUENCE</scope>
</reference>
<dbReference type="Gene3D" id="3.40.50.261">
    <property type="entry name" value="Succinyl-CoA synthetase domains"/>
    <property type="match status" value="2"/>
</dbReference>
<dbReference type="Pfam" id="PF13607">
    <property type="entry name" value="Succ_CoA_lig"/>
    <property type="match status" value="1"/>
</dbReference>
<gene>
    <name evidence="2" type="ORF">METZ01_LOCUS56898</name>
</gene>
<dbReference type="InterPro" id="IPR032875">
    <property type="entry name" value="Succ_CoA_lig_flav_dom"/>
</dbReference>
<dbReference type="PANTHER" id="PTHR42793:SF4">
    <property type="entry name" value="BLL6376 PROTEIN"/>
    <property type="match status" value="1"/>
</dbReference>
<sequence length="401" mass="43245">VCYTAGFRELGDEGAHLEQQLIDAALDLALVGPNVYGFLNYVTGAHLWPFAHGGARTTRGPVIISQSGMLSSSLTFNQRSVSFSYVIGAGNQSILGIEDYLETLVGHPEVNAFGLYVETLRDIPKFTDAAIRALETNTPIVALKVGHSEIAARSTITHTGSLSGSSERYQALFERLGIISVATPSLLLETLKMVTFAGAPAGNRLAAFTCSGGDVAMLADSAEGTDVVFPEPSAAAQSDLARLLPEIATISNPLDYTTPLWGQETVLNKVFRSTLKDGFDSALLVQDYPPQALDEDRPMYQADARAFIEATRAAGIPGAICSTVPENIDVDARQFLLEQQVAPLQGVAEAVTAISGASKFGQKRKESIDQLDVMRLRLPGCDHKELQNYDEWESKQFLTRF</sequence>
<dbReference type="EMBL" id="UINC01003181">
    <property type="protein sequence ID" value="SVA04044.1"/>
    <property type="molecule type" value="Genomic_DNA"/>
</dbReference>
<dbReference type="PANTHER" id="PTHR42793">
    <property type="entry name" value="COA BINDING DOMAIN CONTAINING PROTEIN"/>
    <property type="match status" value="1"/>
</dbReference>
<name>A0A381SKT7_9ZZZZ</name>
<evidence type="ECO:0000313" key="2">
    <source>
        <dbReference type="EMBL" id="SVA04044.1"/>
    </source>
</evidence>
<feature type="domain" description="Succinyl-CoA synthetase-like flavodoxin" evidence="1">
    <location>
        <begin position="63"/>
        <end position="193"/>
    </location>
</feature>
<dbReference type="AlphaFoldDB" id="A0A381SKT7"/>
<feature type="non-terminal residue" evidence="2">
    <location>
        <position position="1"/>
    </location>
</feature>
<evidence type="ECO:0000259" key="1">
    <source>
        <dbReference type="Pfam" id="PF13607"/>
    </source>
</evidence>
<accession>A0A381SKT7</accession>
<proteinExistence type="predicted"/>
<organism evidence="2">
    <name type="scientific">marine metagenome</name>
    <dbReference type="NCBI Taxonomy" id="408172"/>
    <lineage>
        <taxon>unclassified sequences</taxon>
        <taxon>metagenomes</taxon>
        <taxon>ecological metagenomes</taxon>
    </lineage>
</organism>